<keyword evidence="8" id="KW-0800">Toxin</keyword>
<gene>
    <name evidence="8" type="primary">vapC</name>
    <name evidence="10" type="ORF">D7D52_25915</name>
</gene>
<keyword evidence="6 8" id="KW-0460">Magnesium</keyword>
<evidence type="ECO:0000256" key="8">
    <source>
        <dbReference type="HAMAP-Rule" id="MF_00265"/>
    </source>
</evidence>
<evidence type="ECO:0000256" key="5">
    <source>
        <dbReference type="ARBA" id="ARBA00022801"/>
    </source>
</evidence>
<sequence length="134" mass="14892">MTELFLADTSALIRFYRGQTGPEWDQAVTSGLVGICEPVRLEYLRAVGGTPAFHEADSLLRETFPYYPVREHAWDDCVVLQSRLADKGWHQCAGPVDLLVAVSAVHHGLTVLHADCDFETIARISGQPVRRIDT</sequence>
<evidence type="ECO:0000313" key="11">
    <source>
        <dbReference type="Proteomes" id="UP000267164"/>
    </source>
</evidence>
<feature type="binding site" evidence="8">
    <location>
        <position position="97"/>
    </location>
    <ligand>
        <name>Mg(2+)</name>
        <dbReference type="ChEBI" id="CHEBI:18420"/>
    </ligand>
</feature>
<keyword evidence="2 8" id="KW-1277">Toxin-antitoxin system</keyword>
<dbReference type="KEGG" id="nyu:D7D52_25915"/>
<keyword evidence="4 8" id="KW-0479">Metal-binding</keyword>
<feature type="domain" description="PIN" evidence="9">
    <location>
        <begin position="7"/>
        <end position="123"/>
    </location>
</feature>
<dbReference type="GO" id="GO:0016787">
    <property type="term" value="F:hydrolase activity"/>
    <property type="evidence" value="ECO:0007669"/>
    <property type="project" value="UniProtKB-KW"/>
</dbReference>
<dbReference type="Proteomes" id="UP000267164">
    <property type="component" value="Chromosome"/>
</dbReference>
<dbReference type="OrthoDB" id="5185254at2"/>
<accession>A0A386ZHL3</accession>
<organism evidence="10 11">
    <name type="scientific">Nocardia yunnanensis</name>
    <dbReference type="NCBI Taxonomy" id="2382165"/>
    <lineage>
        <taxon>Bacteria</taxon>
        <taxon>Bacillati</taxon>
        <taxon>Actinomycetota</taxon>
        <taxon>Actinomycetes</taxon>
        <taxon>Mycobacteriales</taxon>
        <taxon>Nocardiaceae</taxon>
        <taxon>Nocardia</taxon>
    </lineage>
</organism>
<dbReference type="InterPro" id="IPR050556">
    <property type="entry name" value="Type_II_TA_system_RNase"/>
</dbReference>
<dbReference type="GO" id="GO:0090729">
    <property type="term" value="F:toxin activity"/>
    <property type="evidence" value="ECO:0007669"/>
    <property type="project" value="UniProtKB-KW"/>
</dbReference>
<evidence type="ECO:0000256" key="4">
    <source>
        <dbReference type="ARBA" id="ARBA00022723"/>
    </source>
</evidence>
<proteinExistence type="inferred from homology"/>
<dbReference type="PANTHER" id="PTHR33653:SF1">
    <property type="entry name" value="RIBONUCLEASE VAPC2"/>
    <property type="match status" value="1"/>
</dbReference>
<dbReference type="EMBL" id="CP032568">
    <property type="protein sequence ID" value="AYF76683.1"/>
    <property type="molecule type" value="Genomic_DNA"/>
</dbReference>
<dbReference type="CDD" id="cd18755">
    <property type="entry name" value="PIN_MtVapC3_VapC21-like"/>
    <property type="match status" value="1"/>
</dbReference>
<dbReference type="EC" id="3.1.-.-" evidence="8"/>
<evidence type="ECO:0000256" key="6">
    <source>
        <dbReference type="ARBA" id="ARBA00022842"/>
    </source>
</evidence>
<dbReference type="SUPFAM" id="SSF88723">
    <property type="entry name" value="PIN domain-like"/>
    <property type="match status" value="1"/>
</dbReference>
<evidence type="ECO:0000256" key="1">
    <source>
        <dbReference type="ARBA" id="ARBA00001946"/>
    </source>
</evidence>
<dbReference type="AlphaFoldDB" id="A0A386ZHL3"/>
<dbReference type="Gene3D" id="3.40.50.1010">
    <property type="entry name" value="5'-nuclease"/>
    <property type="match status" value="1"/>
</dbReference>
<evidence type="ECO:0000256" key="2">
    <source>
        <dbReference type="ARBA" id="ARBA00022649"/>
    </source>
</evidence>
<name>A0A386ZHL3_9NOCA</name>
<dbReference type="GO" id="GO:0004540">
    <property type="term" value="F:RNA nuclease activity"/>
    <property type="evidence" value="ECO:0007669"/>
    <property type="project" value="InterPro"/>
</dbReference>
<evidence type="ECO:0000313" key="10">
    <source>
        <dbReference type="EMBL" id="AYF76683.1"/>
    </source>
</evidence>
<dbReference type="InterPro" id="IPR029060">
    <property type="entry name" value="PIN-like_dom_sf"/>
</dbReference>
<dbReference type="RefSeq" id="WP_120740424.1">
    <property type="nucleotide sequence ID" value="NZ_CP032568.1"/>
</dbReference>
<keyword evidence="11" id="KW-1185">Reference proteome</keyword>
<dbReference type="InterPro" id="IPR002716">
    <property type="entry name" value="PIN_dom"/>
</dbReference>
<evidence type="ECO:0000259" key="9">
    <source>
        <dbReference type="Pfam" id="PF01850"/>
    </source>
</evidence>
<comment type="similarity">
    <text evidence="7 8">Belongs to the PINc/VapC protein family.</text>
</comment>
<comment type="function">
    <text evidence="8">Toxic component of a toxin-antitoxin (TA) system. An RNase.</text>
</comment>
<comment type="cofactor">
    <cofactor evidence="1 8">
        <name>Mg(2+)</name>
        <dbReference type="ChEBI" id="CHEBI:18420"/>
    </cofactor>
</comment>
<feature type="binding site" evidence="8">
    <location>
        <position position="8"/>
    </location>
    <ligand>
        <name>Mg(2+)</name>
        <dbReference type="ChEBI" id="CHEBI:18420"/>
    </ligand>
</feature>
<dbReference type="Pfam" id="PF01850">
    <property type="entry name" value="PIN"/>
    <property type="match status" value="1"/>
</dbReference>
<dbReference type="HAMAP" id="MF_00265">
    <property type="entry name" value="VapC_Nob1"/>
    <property type="match status" value="1"/>
</dbReference>
<reference evidence="10 11" key="1">
    <citation type="submission" date="2018-09" db="EMBL/GenBank/DDBJ databases">
        <title>Nocardia yunnanensis sp. nov., an actinomycete isolated from a soil sample.</title>
        <authorList>
            <person name="Zhang J."/>
        </authorList>
    </citation>
    <scope>NUCLEOTIDE SEQUENCE [LARGE SCALE GENOMIC DNA]</scope>
    <source>
        <strain evidence="10 11">CFHS0054</strain>
    </source>
</reference>
<evidence type="ECO:0000256" key="3">
    <source>
        <dbReference type="ARBA" id="ARBA00022722"/>
    </source>
</evidence>
<protein>
    <recommendedName>
        <fullName evidence="8">Ribonuclease VapC</fullName>
        <shortName evidence="8">RNase VapC</shortName>
        <ecNumber evidence="8">3.1.-.-</ecNumber>
    </recommendedName>
    <alternativeName>
        <fullName evidence="8">Toxin VapC</fullName>
    </alternativeName>
</protein>
<dbReference type="InterPro" id="IPR022907">
    <property type="entry name" value="VapC_family"/>
</dbReference>
<keyword evidence="3 8" id="KW-0540">Nuclease</keyword>
<dbReference type="PANTHER" id="PTHR33653">
    <property type="entry name" value="RIBONUCLEASE VAPC2"/>
    <property type="match status" value="1"/>
</dbReference>
<evidence type="ECO:0000256" key="7">
    <source>
        <dbReference type="ARBA" id="ARBA00038093"/>
    </source>
</evidence>
<dbReference type="GO" id="GO:0000287">
    <property type="term" value="F:magnesium ion binding"/>
    <property type="evidence" value="ECO:0007669"/>
    <property type="project" value="UniProtKB-UniRule"/>
</dbReference>
<keyword evidence="5 8" id="KW-0378">Hydrolase</keyword>